<evidence type="ECO:0008006" key="11">
    <source>
        <dbReference type="Google" id="ProtNLM"/>
    </source>
</evidence>
<evidence type="ECO:0000259" key="8">
    <source>
        <dbReference type="PROSITE" id="PS50111"/>
    </source>
</evidence>
<dbReference type="PANTHER" id="PTHR32089:SF119">
    <property type="entry name" value="METHYL-ACCEPTING CHEMOTAXIS PROTEIN CTPL"/>
    <property type="match status" value="1"/>
</dbReference>
<sequence>MPSKKESSAFQTSHWSLKTKLTLIFLLVGIIPALIITTISTLQSKSRVEYNTSQSLEAINQIKKTQIENYFNQKRADIELLALIVPQLKEDNYDRFFTEYIQKYDYYDVFLINNNGLIYYTQARESDYQTNILQGKYASSNLGDLIKEVKQYKSFSIADYKPYAPSNGEPAAFIAIPVDGSDTIVALQLSSKGTNQIMGVREGMGETGESYLVGEDKLMRSDSYLDPEGHSLKASFAGTVTNNGADTEAVNLALNAQHGTKIIKDYNGNNVLSAFDSIKIGDFSWIILSEIDESEAFAPVHQTVLFSVISIIVAAIVVVFIGVFFSRKIATPIIVASTFAKKVAAGDLSSNIEVNSHDEVGMLQVALHTMLENLRKMIGELSNVAVQQGSTATELASVTEQTSLAVTEQQAQTIQVAAATTEMTETVKEIASTTASASLLCENIQRMAREGSENNDSTYNALVSLGEATKKSAHEVTELKHNSEKIVNVLGVIKKIADQTNLLALNAAIEAARAGEQGRGFAVVADEVRSLAKSTQESTMEVEVIIEAVVSASNAAVQAMTDNVGQTTQVQEIAKKANLINSNVGKAVDEIFDMVVQIATASEQQATTIDEISRNIGVINMGISETEQAVRDIAQSSSELSRMANGLNDEAQKFSL</sequence>
<evidence type="ECO:0000313" key="10">
    <source>
        <dbReference type="EMBL" id="KKN54464.1"/>
    </source>
</evidence>
<dbReference type="InterPro" id="IPR003660">
    <property type="entry name" value="HAMP_dom"/>
</dbReference>
<comment type="similarity">
    <text evidence="6">Belongs to the methyl-accepting chemotaxis (MCP) protein family.</text>
</comment>
<evidence type="ECO:0000256" key="2">
    <source>
        <dbReference type="ARBA" id="ARBA00022692"/>
    </source>
</evidence>
<comment type="subcellular location">
    <subcellularLocation>
        <location evidence="1">Membrane</location>
        <topology evidence="1">Multi-pass membrane protein</topology>
    </subcellularLocation>
</comment>
<accession>A0A0F9RI57</accession>
<dbReference type="CDD" id="cd06225">
    <property type="entry name" value="HAMP"/>
    <property type="match status" value="1"/>
</dbReference>
<gene>
    <name evidence="10" type="ORF">LCGC14_0592140</name>
</gene>
<dbReference type="Pfam" id="PF00015">
    <property type="entry name" value="MCPsignal"/>
    <property type="match status" value="1"/>
</dbReference>
<dbReference type="PROSITE" id="PS50885">
    <property type="entry name" value="HAMP"/>
    <property type="match status" value="1"/>
</dbReference>
<protein>
    <recommendedName>
        <fullName evidence="11">Methyl-accepting chemotaxis protein</fullName>
    </recommendedName>
</protein>
<dbReference type="SMART" id="SM00283">
    <property type="entry name" value="MA"/>
    <property type="match status" value="1"/>
</dbReference>
<evidence type="ECO:0000256" key="5">
    <source>
        <dbReference type="ARBA" id="ARBA00023224"/>
    </source>
</evidence>
<dbReference type="InterPro" id="IPR004089">
    <property type="entry name" value="MCPsignal_dom"/>
</dbReference>
<keyword evidence="3 7" id="KW-1133">Transmembrane helix</keyword>
<keyword evidence="5" id="KW-0807">Transducer</keyword>
<feature type="domain" description="HAMP" evidence="9">
    <location>
        <begin position="327"/>
        <end position="379"/>
    </location>
</feature>
<name>A0A0F9RI57_9ZZZZ</name>
<evidence type="ECO:0000256" key="1">
    <source>
        <dbReference type="ARBA" id="ARBA00004141"/>
    </source>
</evidence>
<dbReference type="SMART" id="SM00304">
    <property type="entry name" value="HAMP"/>
    <property type="match status" value="1"/>
</dbReference>
<evidence type="ECO:0000256" key="6">
    <source>
        <dbReference type="ARBA" id="ARBA00029447"/>
    </source>
</evidence>
<evidence type="ECO:0000259" key="9">
    <source>
        <dbReference type="PROSITE" id="PS50885"/>
    </source>
</evidence>
<keyword evidence="4 7" id="KW-0472">Membrane</keyword>
<dbReference type="SUPFAM" id="SSF58104">
    <property type="entry name" value="Methyl-accepting chemotaxis protein (MCP) signaling domain"/>
    <property type="match status" value="1"/>
</dbReference>
<evidence type="ECO:0000256" key="7">
    <source>
        <dbReference type="SAM" id="Phobius"/>
    </source>
</evidence>
<dbReference type="Gene3D" id="3.30.450.20">
    <property type="entry name" value="PAS domain"/>
    <property type="match status" value="1"/>
</dbReference>
<feature type="transmembrane region" description="Helical" evidence="7">
    <location>
        <begin position="304"/>
        <end position="325"/>
    </location>
</feature>
<dbReference type="Pfam" id="PF00672">
    <property type="entry name" value="HAMP"/>
    <property type="match status" value="1"/>
</dbReference>
<dbReference type="FunFam" id="1.10.287.950:FF:000001">
    <property type="entry name" value="Methyl-accepting chemotaxis sensory transducer"/>
    <property type="match status" value="1"/>
</dbReference>
<dbReference type="EMBL" id="LAZR01000928">
    <property type="protein sequence ID" value="KKN54464.1"/>
    <property type="molecule type" value="Genomic_DNA"/>
</dbReference>
<dbReference type="GO" id="GO:0016020">
    <property type="term" value="C:membrane"/>
    <property type="evidence" value="ECO:0007669"/>
    <property type="project" value="UniProtKB-SubCell"/>
</dbReference>
<dbReference type="PROSITE" id="PS50111">
    <property type="entry name" value="CHEMOTAXIS_TRANSDUC_2"/>
    <property type="match status" value="1"/>
</dbReference>
<organism evidence="10">
    <name type="scientific">marine sediment metagenome</name>
    <dbReference type="NCBI Taxonomy" id="412755"/>
    <lineage>
        <taxon>unclassified sequences</taxon>
        <taxon>metagenomes</taxon>
        <taxon>ecological metagenomes</taxon>
    </lineage>
</organism>
<dbReference type="GO" id="GO:0007165">
    <property type="term" value="P:signal transduction"/>
    <property type="evidence" value="ECO:0007669"/>
    <property type="project" value="UniProtKB-KW"/>
</dbReference>
<evidence type="ECO:0000256" key="4">
    <source>
        <dbReference type="ARBA" id="ARBA00023136"/>
    </source>
</evidence>
<comment type="caution">
    <text evidence="10">The sequence shown here is derived from an EMBL/GenBank/DDBJ whole genome shotgun (WGS) entry which is preliminary data.</text>
</comment>
<dbReference type="Gene3D" id="1.10.287.950">
    <property type="entry name" value="Methyl-accepting chemotaxis protein"/>
    <property type="match status" value="1"/>
</dbReference>
<dbReference type="PANTHER" id="PTHR32089">
    <property type="entry name" value="METHYL-ACCEPTING CHEMOTAXIS PROTEIN MCPB"/>
    <property type="match status" value="1"/>
</dbReference>
<reference evidence="10" key="1">
    <citation type="journal article" date="2015" name="Nature">
        <title>Complex archaea that bridge the gap between prokaryotes and eukaryotes.</title>
        <authorList>
            <person name="Spang A."/>
            <person name="Saw J.H."/>
            <person name="Jorgensen S.L."/>
            <person name="Zaremba-Niedzwiedzka K."/>
            <person name="Martijn J."/>
            <person name="Lind A.E."/>
            <person name="van Eijk R."/>
            <person name="Schleper C."/>
            <person name="Guy L."/>
            <person name="Ettema T.J."/>
        </authorList>
    </citation>
    <scope>NUCLEOTIDE SEQUENCE</scope>
</reference>
<dbReference type="AlphaFoldDB" id="A0A0F9RI57"/>
<feature type="domain" description="Methyl-accepting transducer" evidence="8">
    <location>
        <begin position="384"/>
        <end position="620"/>
    </location>
</feature>
<proteinExistence type="inferred from homology"/>
<feature type="transmembrane region" description="Helical" evidence="7">
    <location>
        <begin position="21"/>
        <end position="42"/>
    </location>
</feature>
<keyword evidence="2 7" id="KW-0812">Transmembrane</keyword>
<evidence type="ECO:0000256" key="3">
    <source>
        <dbReference type="ARBA" id="ARBA00022989"/>
    </source>
</evidence>